<keyword evidence="2" id="KW-1185">Reference proteome</keyword>
<organism evidence="1 2">
    <name type="scientific">Acidaminococcus intestini (strain RyC-MR95)</name>
    <dbReference type="NCBI Taxonomy" id="568816"/>
    <lineage>
        <taxon>Bacteria</taxon>
        <taxon>Bacillati</taxon>
        <taxon>Bacillota</taxon>
        <taxon>Negativicutes</taxon>
        <taxon>Acidaminococcales</taxon>
        <taxon>Acidaminococcaceae</taxon>
        <taxon>Acidaminococcus</taxon>
    </lineage>
</organism>
<dbReference type="InParanoid" id="G4Q324"/>
<accession>G4Q324</accession>
<evidence type="ECO:0000313" key="1">
    <source>
        <dbReference type="EMBL" id="AEQ22830.1"/>
    </source>
</evidence>
<proteinExistence type="predicted"/>
<dbReference type="PATRIC" id="fig|568816.4.peg.1568"/>
<dbReference type="STRING" id="568816.Acin_1615"/>
<reference evidence="1 2" key="1">
    <citation type="journal article" date="2011" name="J. Bacteriol.">
        <title>Complete genome sequence of Acidaminococcus intestini RYC-MR95, a Gram-negative bacterium from the phylum Firmicutes.</title>
        <authorList>
            <person name="D'Auria G."/>
            <person name="Galan J.C."/>
            <person name="Rodriguez-Alcayna M."/>
            <person name="Moya A."/>
            <person name="Baquero F."/>
            <person name="Latorre A."/>
        </authorList>
    </citation>
    <scope>NUCLEOTIDE SEQUENCE [LARGE SCALE GENOMIC DNA]</scope>
    <source>
        <strain evidence="1 2">RyC-MR95</strain>
    </source>
</reference>
<protein>
    <submittedName>
        <fullName evidence="1">Uncharacterized protein</fullName>
    </submittedName>
</protein>
<dbReference type="AlphaFoldDB" id="G4Q324"/>
<sequence>MTEVYACFKKLFHRYNSHFYFLLFFPPQLFSESPKKDRYVKRCVCC</sequence>
<dbReference type="EMBL" id="CP003058">
    <property type="protein sequence ID" value="AEQ22830.1"/>
    <property type="molecule type" value="Genomic_DNA"/>
</dbReference>
<name>G4Q324_ACIIR</name>
<dbReference type="Proteomes" id="UP000007093">
    <property type="component" value="Chromosome"/>
</dbReference>
<gene>
    <name evidence="1" type="ordered locus">Acin_1615</name>
</gene>
<dbReference type="KEGG" id="ain:Acin_1615"/>
<evidence type="ECO:0000313" key="2">
    <source>
        <dbReference type="Proteomes" id="UP000007093"/>
    </source>
</evidence>
<dbReference type="HOGENOM" id="CLU_3178983_0_0_9"/>